<dbReference type="Gene3D" id="3.40.50.1820">
    <property type="entry name" value="alpha/beta hydrolase"/>
    <property type="match status" value="1"/>
</dbReference>
<dbReference type="InterPro" id="IPR050583">
    <property type="entry name" value="Mycobacterial_A85_antigen"/>
</dbReference>
<gene>
    <name evidence="1" type="ORF">D4A81_03720</name>
</gene>
<dbReference type="AlphaFoldDB" id="A0A385Q0E0"/>
<dbReference type="OrthoDB" id="9794761at2"/>
<organism evidence="1 2">
    <name type="scientific">Lachnoanaerobaculum umeaense</name>
    <dbReference type="NCBI Taxonomy" id="617123"/>
    <lineage>
        <taxon>Bacteria</taxon>
        <taxon>Bacillati</taxon>
        <taxon>Bacillota</taxon>
        <taxon>Clostridia</taxon>
        <taxon>Lachnospirales</taxon>
        <taxon>Lachnospiraceae</taxon>
        <taxon>Lachnoanaerobaculum</taxon>
    </lineage>
</organism>
<dbReference type="GO" id="GO:0016787">
    <property type="term" value="F:hydrolase activity"/>
    <property type="evidence" value="ECO:0007669"/>
    <property type="project" value="UniProtKB-KW"/>
</dbReference>
<evidence type="ECO:0000313" key="1">
    <source>
        <dbReference type="EMBL" id="AYA99114.1"/>
    </source>
</evidence>
<accession>A0A385Q0E0</accession>
<dbReference type="SUPFAM" id="SSF53474">
    <property type="entry name" value="alpha/beta-Hydrolases"/>
    <property type="match status" value="1"/>
</dbReference>
<protein>
    <submittedName>
        <fullName evidence="1">Alpha/beta hydrolase</fullName>
    </submittedName>
</protein>
<evidence type="ECO:0000313" key="2">
    <source>
        <dbReference type="Proteomes" id="UP000265562"/>
    </source>
</evidence>
<dbReference type="RefSeq" id="WP_111525665.1">
    <property type="nucleotide sequence ID" value="NZ_CP032364.1"/>
</dbReference>
<keyword evidence="1" id="KW-0378">Hydrolase</keyword>
<dbReference type="EMBL" id="CP032364">
    <property type="protein sequence ID" value="AYA99114.1"/>
    <property type="molecule type" value="Genomic_DNA"/>
</dbReference>
<dbReference type="PANTHER" id="PTHR48098">
    <property type="entry name" value="ENTEROCHELIN ESTERASE-RELATED"/>
    <property type="match status" value="1"/>
</dbReference>
<dbReference type="KEGG" id="lua:D4A81_03720"/>
<name>A0A385Q0E0_9FIRM</name>
<dbReference type="InterPro" id="IPR000801">
    <property type="entry name" value="Esterase-like"/>
</dbReference>
<dbReference type="PANTHER" id="PTHR48098:SF6">
    <property type="entry name" value="FERRI-BACILLIBACTIN ESTERASE BESA"/>
    <property type="match status" value="1"/>
</dbReference>
<dbReference type="InterPro" id="IPR029058">
    <property type="entry name" value="AB_hydrolase_fold"/>
</dbReference>
<sequence>MFKTELNLPKNYDKTKSYPLILLNDGEIFRLNALKDKAIIIGLKAVNRLDAFTPYPAKNIRPGIPDFGGSADKYHRLVFETFLPEVLSEYNIDHERIVYGGYSLGGLAAVYSLSTVDIPGIVFSLCGSFWYPNFIKYCKDTDFKNKKASVYLLNGKNEGDKHNNILENAPKIATDLHSIIKEKIMDVTSVFDNYGHHENLESRYSNLCIWLSEKLKV</sequence>
<keyword evidence="2" id="KW-1185">Reference proteome</keyword>
<dbReference type="Proteomes" id="UP000265562">
    <property type="component" value="Chromosome"/>
</dbReference>
<proteinExistence type="predicted"/>
<dbReference type="Pfam" id="PF00756">
    <property type="entry name" value="Esterase"/>
    <property type="match status" value="1"/>
</dbReference>
<reference evidence="1 2" key="1">
    <citation type="submission" date="2018-09" db="EMBL/GenBank/DDBJ databases">
        <title>Genome sequencing of Lachnoanaerobaculum umeaense DSM 23576.</title>
        <authorList>
            <person name="Kook J.-K."/>
            <person name="Park S.-N."/>
            <person name="Lim Y.K."/>
        </authorList>
    </citation>
    <scope>NUCLEOTIDE SEQUENCE [LARGE SCALE GENOMIC DNA]</scope>
    <source>
        <strain evidence="2">DSM 23576 \ CCUG 58757</strain>
    </source>
</reference>